<accession>A0A4Q1JJQ2</accession>
<keyword evidence="7" id="KW-0378">Hydrolase</keyword>
<dbReference type="EMBL" id="SAXA01000012">
    <property type="protein sequence ID" value="RXQ90980.1"/>
    <property type="molecule type" value="Genomic_DNA"/>
</dbReference>
<evidence type="ECO:0000313" key="8">
    <source>
        <dbReference type="Proteomes" id="UP000289703"/>
    </source>
</evidence>
<evidence type="ECO:0000313" key="7">
    <source>
        <dbReference type="EMBL" id="RXQ90980.1"/>
    </source>
</evidence>
<dbReference type="PANTHER" id="PTHR46825">
    <property type="entry name" value="D-ALANYL-D-ALANINE-CARBOXYPEPTIDASE/ENDOPEPTIDASE AMPH"/>
    <property type="match status" value="1"/>
</dbReference>
<dbReference type="Pfam" id="PF00144">
    <property type="entry name" value="Beta-lactamase"/>
    <property type="match status" value="1"/>
</dbReference>
<dbReference type="PROSITE" id="PS51257">
    <property type="entry name" value="PROKAR_LIPOPROTEIN"/>
    <property type="match status" value="1"/>
</dbReference>
<dbReference type="InterPro" id="IPR019734">
    <property type="entry name" value="TPR_rpt"/>
</dbReference>
<dbReference type="Proteomes" id="UP000289703">
    <property type="component" value="Unassembled WGS sequence"/>
</dbReference>
<dbReference type="SUPFAM" id="SSF56601">
    <property type="entry name" value="beta-lactamase/transpeptidase-like"/>
    <property type="match status" value="1"/>
</dbReference>
<dbReference type="SMART" id="SM00028">
    <property type="entry name" value="TPR"/>
    <property type="match status" value="1"/>
</dbReference>
<evidence type="ECO:0000256" key="2">
    <source>
        <dbReference type="ARBA" id="ARBA00022737"/>
    </source>
</evidence>
<protein>
    <submittedName>
        <fullName evidence="7">Serine hydrolase</fullName>
    </submittedName>
</protein>
<dbReference type="PANTHER" id="PTHR46825:SF11">
    <property type="entry name" value="PENICILLIN-BINDING PROTEIN 4"/>
    <property type="match status" value="1"/>
</dbReference>
<dbReference type="OrthoDB" id="9793489at2"/>
<name>A0A4Q1JJQ2_9BACT</name>
<keyword evidence="4" id="KW-0472">Membrane</keyword>
<dbReference type="InterPro" id="IPR050491">
    <property type="entry name" value="AmpC-like"/>
</dbReference>
<feature type="domain" description="Beta-lactamase-related" evidence="6">
    <location>
        <begin position="43"/>
        <end position="340"/>
    </location>
</feature>
<dbReference type="RefSeq" id="WP_129255081.1">
    <property type="nucleotide sequence ID" value="NZ_SAXA01000012.1"/>
</dbReference>
<dbReference type="InterPro" id="IPR013105">
    <property type="entry name" value="TPR_2"/>
</dbReference>
<organism evidence="7 8">
    <name type="scientific">Ancylomarina salipaludis</name>
    <dbReference type="NCBI Taxonomy" id="2501299"/>
    <lineage>
        <taxon>Bacteria</taxon>
        <taxon>Pseudomonadati</taxon>
        <taxon>Bacteroidota</taxon>
        <taxon>Bacteroidia</taxon>
        <taxon>Marinilabiliales</taxon>
        <taxon>Marinifilaceae</taxon>
        <taxon>Ancylomarina</taxon>
    </lineage>
</organism>
<keyword evidence="3 5" id="KW-0802">TPR repeat</keyword>
<reference evidence="7 8" key="1">
    <citation type="submission" date="2019-01" db="EMBL/GenBank/DDBJ databases">
        <title>Ancylomarina salipaludis sp. nov., isolated from a salt marsh.</title>
        <authorList>
            <person name="Yoon J.-H."/>
        </authorList>
    </citation>
    <scope>NUCLEOTIDE SEQUENCE [LARGE SCALE GENOMIC DNA]</scope>
    <source>
        <strain evidence="7 8">SHSM-M15</strain>
    </source>
</reference>
<dbReference type="PROSITE" id="PS50005">
    <property type="entry name" value="TPR"/>
    <property type="match status" value="1"/>
</dbReference>
<dbReference type="Pfam" id="PF07719">
    <property type="entry name" value="TPR_2"/>
    <property type="match status" value="1"/>
</dbReference>
<dbReference type="InterPro" id="IPR011990">
    <property type="entry name" value="TPR-like_helical_dom_sf"/>
</dbReference>
<evidence type="ECO:0000259" key="6">
    <source>
        <dbReference type="Pfam" id="PF00144"/>
    </source>
</evidence>
<dbReference type="SUPFAM" id="SSF48452">
    <property type="entry name" value="TPR-like"/>
    <property type="match status" value="1"/>
</dbReference>
<comment type="subcellular location">
    <subcellularLocation>
        <location evidence="1">Membrane</location>
    </subcellularLocation>
</comment>
<dbReference type="Gene3D" id="1.25.40.10">
    <property type="entry name" value="Tetratricopeptide repeat domain"/>
    <property type="match status" value="1"/>
</dbReference>
<evidence type="ECO:0000256" key="4">
    <source>
        <dbReference type="ARBA" id="ARBA00023136"/>
    </source>
</evidence>
<evidence type="ECO:0000256" key="3">
    <source>
        <dbReference type="ARBA" id="ARBA00022803"/>
    </source>
</evidence>
<proteinExistence type="predicted"/>
<dbReference type="InterPro" id="IPR001466">
    <property type="entry name" value="Beta-lactam-related"/>
</dbReference>
<keyword evidence="2" id="KW-0677">Repeat</keyword>
<comment type="caution">
    <text evidence="7">The sequence shown here is derived from an EMBL/GenBank/DDBJ whole genome shotgun (WGS) entry which is preliminary data.</text>
</comment>
<dbReference type="PROSITE" id="PS50293">
    <property type="entry name" value="TPR_REGION"/>
    <property type="match status" value="1"/>
</dbReference>
<feature type="repeat" description="TPR" evidence="5">
    <location>
        <begin position="429"/>
        <end position="462"/>
    </location>
</feature>
<evidence type="ECO:0000256" key="5">
    <source>
        <dbReference type="PROSITE-ProRule" id="PRU00339"/>
    </source>
</evidence>
<sequence length="475" mass="53348">MKKIIYLLTVVVFFSCTNDKSVLYQDSKVAEISNYLDTLDGFSGVVLIAKNDSIVFKKTYGFAHLGHRVKNNTETKFTYASIGKSFTAVAIFQLIQAGKLALDDPIGKFFPNYPNKIARDSITIRLLLTHRSGLPNYFATETFKNTSKDQFRSIESLTFLYENKPLEFKPDEAFAYRNTNYILLGRIIEKVTQTSYEQYIKDNVFSLAKMENTGNFDIDHPINNAAENYTLSDTYPNKLQKTFFMGTVKGGPAGGGFSTLNDLYQFATAFKNKHLLNASYTAIMKTEPESGSYGYGMQFAGAAGSGIYGHSGGHFGVGAEWRVFEKQNYTVVLLTNKDLDQGFLDARFFIEKTISGSTPKLEAYFFTKKVVKACLYDGVEYATKMMKDSNSKLSEIDLNAKGYEMIKRGNYPKAIELFKLETLAFPNSYDAYDSLGEAYMNNGNPQKAIKNYKKSLALNSDNLNAKEKIKELTNS</sequence>
<dbReference type="InterPro" id="IPR012338">
    <property type="entry name" value="Beta-lactam/transpept-like"/>
</dbReference>
<keyword evidence="8" id="KW-1185">Reference proteome</keyword>
<evidence type="ECO:0000256" key="1">
    <source>
        <dbReference type="ARBA" id="ARBA00004370"/>
    </source>
</evidence>
<dbReference type="AlphaFoldDB" id="A0A4Q1JJQ2"/>
<dbReference type="GO" id="GO:0016020">
    <property type="term" value="C:membrane"/>
    <property type="evidence" value="ECO:0007669"/>
    <property type="project" value="UniProtKB-SubCell"/>
</dbReference>
<dbReference type="Gene3D" id="3.40.710.10">
    <property type="entry name" value="DD-peptidase/beta-lactamase superfamily"/>
    <property type="match status" value="1"/>
</dbReference>
<dbReference type="GO" id="GO:0016787">
    <property type="term" value="F:hydrolase activity"/>
    <property type="evidence" value="ECO:0007669"/>
    <property type="project" value="UniProtKB-KW"/>
</dbReference>
<gene>
    <name evidence="7" type="ORF">EO244_12820</name>
</gene>